<accession>A0A084AV94</accession>
<dbReference type="PANTHER" id="PTHR42354:SF1">
    <property type="entry name" value="C2H2-TYPE DOMAIN-CONTAINING PROTEIN"/>
    <property type="match status" value="1"/>
</dbReference>
<feature type="compositionally biased region" description="Low complexity" evidence="1">
    <location>
        <begin position="209"/>
        <end position="219"/>
    </location>
</feature>
<dbReference type="Proteomes" id="UP000028045">
    <property type="component" value="Unassembled WGS sequence"/>
</dbReference>
<gene>
    <name evidence="3" type="ORF">S7711_01678</name>
</gene>
<feature type="region of interest" description="Disordered" evidence="1">
    <location>
        <begin position="63"/>
        <end position="91"/>
    </location>
</feature>
<keyword evidence="2" id="KW-0472">Membrane</keyword>
<keyword evidence="2" id="KW-1133">Transmembrane helix</keyword>
<keyword evidence="2" id="KW-0812">Transmembrane</keyword>
<evidence type="ECO:0000313" key="3">
    <source>
        <dbReference type="EMBL" id="KEY69223.1"/>
    </source>
</evidence>
<dbReference type="PANTHER" id="PTHR42354">
    <property type="entry name" value="C2H2-TYPE DOMAIN-CONTAINING PROTEIN"/>
    <property type="match status" value="1"/>
</dbReference>
<dbReference type="HOGENOM" id="CLU_033933_0_0_1"/>
<reference evidence="3 4" key="1">
    <citation type="journal article" date="2014" name="BMC Genomics">
        <title>Comparative genome sequencing reveals chemotype-specific gene clusters in the toxigenic black mold Stachybotrys.</title>
        <authorList>
            <person name="Semeiks J."/>
            <person name="Borek D."/>
            <person name="Otwinowski Z."/>
            <person name="Grishin N.V."/>
        </authorList>
    </citation>
    <scope>NUCLEOTIDE SEQUENCE [LARGE SCALE GENOMIC DNA]</scope>
    <source>
        <strain evidence="4">CBS 109288 / IBT 7711</strain>
    </source>
</reference>
<keyword evidence="4" id="KW-1185">Reference proteome</keyword>
<feature type="region of interest" description="Disordered" evidence="1">
    <location>
        <begin position="195"/>
        <end position="219"/>
    </location>
</feature>
<dbReference type="AlphaFoldDB" id="A0A084AV94"/>
<organism evidence="3 4">
    <name type="scientific">Stachybotrys chartarum (strain CBS 109288 / IBT 7711)</name>
    <name type="common">Toxic black mold</name>
    <name type="synonym">Stilbospora chartarum</name>
    <dbReference type="NCBI Taxonomy" id="1280523"/>
    <lineage>
        <taxon>Eukaryota</taxon>
        <taxon>Fungi</taxon>
        <taxon>Dikarya</taxon>
        <taxon>Ascomycota</taxon>
        <taxon>Pezizomycotina</taxon>
        <taxon>Sordariomycetes</taxon>
        <taxon>Hypocreomycetidae</taxon>
        <taxon>Hypocreales</taxon>
        <taxon>Stachybotryaceae</taxon>
        <taxon>Stachybotrys</taxon>
    </lineage>
</organism>
<dbReference type="EMBL" id="KL648534">
    <property type="protein sequence ID" value="KEY69223.1"/>
    <property type="molecule type" value="Genomic_DNA"/>
</dbReference>
<protein>
    <submittedName>
        <fullName evidence="3">Uncharacterized protein</fullName>
    </submittedName>
</protein>
<feature type="transmembrane region" description="Helical" evidence="2">
    <location>
        <begin position="16"/>
        <end position="36"/>
    </location>
</feature>
<sequence length="369" mass="42241">MNYANMIEEKNLKKTFIIATLCSTLVGTFTSSIGLWDRVKNRREQHKRDVEQDEEIKKLRSQIEEAEGRNRGHGQRHRSLPPPRDRDWDRDWDSYGPGRDYVGDSLERSGALISREFDDGYERLGRRFAVGDAVTENKLQAQIIALQRTVINVLQDALADGRQLDRRDMALLVAASDTARDQSLDALRQQRQRLAYEAPTPPRQLEYRSQPVSSSTTSSTASLETDSLFCRYSLDLQYLRNKPLSGAFSPSGDGRCPACDVRLDVEPDDCWAIEKRERARVRDHGRAGDVLEEREFQLGQRFVVKCHMPDGRFACLLCTRFRSRDTICSTVDGLVNHVGKDHDMGELESEEDFEMRSRRRPLLKALPPP</sequence>
<evidence type="ECO:0000256" key="1">
    <source>
        <dbReference type="SAM" id="MobiDB-lite"/>
    </source>
</evidence>
<dbReference type="OrthoDB" id="5309037at2759"/>
<feature type="region of interest" description="Disordered" evidence="1">
    <location>
        <begin position="346"/>
        <end position="369"/>
    </location>
</feature>
<evidence type="ECO:0000256" key="2">
    <source>
        <dbReference type="SAM" id="Phobius"/>
    </source>
</evidence>
<proteinExistence type="predicted"/>
<name>A0A084AV94_STACB</name>
<evidence type="ECO:0000313" key="4">
    <source>
        <dbReference type="Proteomes" id="UP000028045"/>
    </source>
</evidence>